<dbReference type="InterPro" id="IPR032693">
    <property type="entry name" value="YtkA-like_dom"/>
</dbReference>
<evidence type="ECO:0000313" key="4">
    <source>
        <dbReference type="EMBL" id="TWH89299.1"/>
    </source>
</evidence>
<dbReference type="Pfam" id="PF13115">
    <property type="entry name" value="YtkA"/>
    <property type="match status" value="1"/>
</dbReference>
<dbReference type="EMBL" id="VLKI01000003">
    <property type="protein sequence ID" value="TWH89299.1"/>
    <property type="molecule type" value="Genomic_DNA"/>
</dbReference>
<proteinExistence type="predicted"/>
<accession>A0A562K1I8</accession>
<keyword evidence="5" id="KW-1185">Reference proteome</keyword>
<evidence type="ECO:0000256" key="2">
    <source>
        <dbReference type="SAM" id="SignalP"/>
    </source>
</evidence>
<name>A0A562K1I8_9BACI</name>
<feature type="chain" id="PRO_5021976196" evidence="2">
    <location>
        <begin position="27"/>
        <end position="158"/>
    </location>
</feature>
<dbReference type="AlphaFoldDB" id="A0A562K1I8"/>
<feature type="domain" description="YtkA-like" evidence="3">
    <location>
        <begin position="30"/>
        <end position="112"/>
    </location>
</feature>
<evidence type="ECO:0000256" key="1">
    <source>
        <dbReference type="SAM" id="MobiDB-lite"/>
    </source>
</evidence>
<feature type="signal peptide" evidence="2">
    <location>
        <begin position="1"/>
        <end position="26"/>
    </location>
</feature>
<gene>
    <name evidence="4" type="ORF">IQ19_01729</name>
</gene>
<comment type="caution">
    <text evidence="4">The sequence shown here is derived from an EMBL/GenBank/DDBJ whole genome shotgun (WGS) entry which is preliminary data.</text>
</comment>
<evidence type="ECO:0000313" key="5">
    <source>
        <dbReference type="Proteomes" id="UP000318667"/>
    </source>
</evidence>
<organism evidence="4 5">
    <name type="scientific">Cytobacillus oceanisediminis</name>
    <dbReference type="NCBI Taxonomy" id="665099"/>
    <lineage>
        <taxon>Bacteria</taxon>
        <taxon>Bacillati</taxon>
        <taxon>Bacillota</taxon>
        <taxon>Bacilli</taxon>
        <taxon>Bacillales</taxon>
        <taxon>Bacillaceae</taxon>
        <taxon>Cytobacillus</taxon>
    </lineage>
</organism>
<dbReference type="Proteomes" id="UP000318667">
    <property type="component" value="Unassembled WGS sequence"/>
</dbReference>
<dbReference type="GeneID" id="65402945"/>
<dbReference type="RefSeq" id="WP_144541867.1">
    <property type="nucleotide sequence ID" value="NZ_CBCSDC010000006.1"/>
</dbReference>
<sequence>MKRIKRRLLPMLFLLFGLAACSDNNAVEEEPQFLEVELSINPDKAKVNEPVVFEAKVTYDEEEVTDADEVKFEIWRANDEEHEKILVEHAENGVYRLERSFAEEGTYYIYSHVTARRMHNMPKKEFIIGQPSEPEEGSSGSEMEDKEGSEDTEEHSSH</sequence>
<dbReference type="OrthoDB" id="2679563at2"/>
<dbReference type="PROSITE" id="PS51257">
    <property type="entry name" value="PROKAR_LIPOPROTEIN"/>
    <property type="match status" value="1"/>
</dbReference>
<feature type="region of interest" description="Disordered" evidence="1">
    <location>
        <begin position="128"/>
        <end position="158"/>
    </location>
</feature>
<protein>
    <submittedName>
        <fullName evidence="4">YtkA-like protein</fullName>
    </submittedName>
</protein>
<evidence type="ECO:0000259" key="3">
    <source>
        <dbReference type="Pfam" id="PF13115"/>
    </source>
</evidence>
<reference evidence="4 5" key="1">
    <citation type="journal article" date="2015" name="Stand. Genomic Sci.">
        <title>Genomic Encyclopedia of Bacterial and Archaeal Type Strains, Phase III: the genomes of soil and plant-associated and newly described type strains.</title>
        <authorList>
            <person name="Whitman W.B."/>
            <person name="Woyke T."/>
            <person name="Klenk H.P."/>
            <person name="Zhou Y."/>
            <person name="Lilburn T.G."/>
            <person name="Beck B.J."/>
            <person name="De Vos P."/>
            <person name="Vandamme P."/>
            <person name="Eisen J.A."/>
            <person name="Garrity G."/>
            <person name="Hugenholtz P."/>
            <person name="Kyrpides N.C."/>
        </authorList>
    </citation>
    <scope>NUCLEOTIDE SEQUENCE [LARGE SCALE GENOMIC DNA]</scope>
    <source>
        <strain evidence="4 5">CGMCC 1.10115</strain>
    </source>
</reference>
<keyword evidence="2" id="KW-0732">Signal</keyword>
<feature type="compositionally biased region" description="Acidic residues" evidence="1">
    <location>
        <begin position="142"/>
        <end position="158"/>
    </location>
</feature>